<sequence length="102" mass="11409">MGKVSIFLRKMSYLLNLVRHFSGNDTFFSPFPFPFPLGCKLVWSRTFSGSSSSPSPSSVFHFFSFFCSSSSLPVCLQCCPYSFLENPPIECSAAQLLHLCEC</sequence>
<dbReference type="EMBL" id="CM017688">
    <property type="protein sequence ID" value="TYH29802.1"/>
    <property type="molecule type" value="Genomic_DNA"/>
</dbReference>
<reference evidence="1 2" key="1">
    <citation type="submission" date="2019-06" db="EMBL/GenBank/DDBJ databases">
        <title>WGS assembly of Gossypium darwinii.</title>
        <authorList>
            <person name="Chen Z.J."/>
            <person name="Sreedasyam A."/>
            <person name="Ando A."/>
            <person name="Song Q."/>
            <person name="De L."/>
            <person name="Hulse-Kemp A."/>
            <person name="Ding M."/>
            <person name="Ye W."/>
            <person name="Kirkbride R."/>
            <person name="Jenkins J."/>
            <person name="Plott C."/>
            <person name="Lovell J."/>
            <person name="Lin Y.-M."/>
            <person name="Vaughn R."/>
            <person name="Liu B."/>
            <person name="Li W."/>
            <person name="Simpson S."/>
            <person name="Scheffler B."/>
            <person name="Saski C."/>
            <person name="Grover C."/>
            <person name="Hu G."/>
            <person name="Conover J."/>
            <person name="Carlson J."/>
            <person name="Shu S."/>
            <person name="Boston L."/>
            <person name="Williams M."/>
            <person name="Peterson D."/>
            <person name="Mcgee K."/>
            <person name="Jones D."/>
            <person name="Wendel J."/>
            <person name="Stelly D."/>
            <person name="Grimwood J."/>
            <person name="Schmutz J."/>
        </authorList>
    </citation>
    <scope>NUCLEOTIDE SEQUENCE [LARGE SCALE GENOMIC DNA]</scope>
    <source>
        <strain evidence="1">1808015.09</strain>
    </source>
</reference>
<proteinExistence type="predicted"/>
<dbReference type="Proteomes" id="UP000323506">
    <property type="component" value="Chromosome A01"/>
</dbReference>
<dbReference type="AlphaFoldDB" id="A0A5D2HI35"/>
<keyword evidence="2" id="KW-1185">Reference proteome</keyword>
<evidence type="ECO:0000313" key="2">
    <source>
        <dbReference type="Proteomes" id="UP000323506"/>
    </source>
</evidence>
<gene>
    <name evidence="1" type="ORF">ES288_A01G041100v1</name>
</gene>
<organism evidence="1 2">
    <name type="scientific">Gossypium darwinii</name>
    <name type="common">Darwin's cotton</name>
    <name type="synonym">Gossypium barbadense var. darwinii</name>
    <dbReference type="NCBI Taxonomy" id="34276"/>
    <lineage>
        <taxon>Eukaryota</taxon>
        <taxon>Viridiplantae</taxon>
        <taxon>Streptophyta</taxon>
        <taxon>Embryophyta</taxon>
        <taxon>Tracheophyta</taxon>
        <taxon>Spermatophyta</taxon>
        <taxon>Magnoliopsida</taxon>
        <taxon>eudicotyledons</taxon>
        <taxon>Gunneridae</taxon>
        <taxon>Pentapetalae</taxon>
        <taxon>rosids</taxon>
        <taxon>malvids</taxon>
        <taxon>Malvales</taxon>
        <taxon>Malvaceae</taxon>
        <taxon>Malvoideae</taxon>
        <taxon>Gossypium</taxon>
    </lineage>
</organism>
<name>A0A5D2HI35_GOSDA</name>
<evidence type="ECO:0000313" key="1">
    <source>
        <dbReference type="EMBL" id="TYH29802.1"/>
    </source>
</evidence>
<accession>A0A5D2HI35</accession>
<protein>
    <submittedName>
        <fullName evidence="1">Uncharacterized protein</fullName>
    </submittedName>
</protein>